<dbReference type="AlphaFoldDB" id="A0A918H2X5"/>
<proteinExistence type="predicted"/>
<evidence type="ECO:0000313" key="3">
    <source>
        <dbReference type="Proteomes" id="UP000646776"/>
    </source>
</evidence>
<keyword evidence="3" id="KW-1185">Reference proteome</keyword>
<feature type="compositionally biased region" description="Polar residues" evidence="1">
    <location>
        <begin position="51"/>
        <end position="65"/>
    </location>
</feature>
<protein>
    <submittedName>
        <fullName evidence="2">Uncharacterized protein</fullName>
    </submittedName>
</protein>
<organism evidence="2 3">
    <name type="scientific">Streptomyces phaeofaciens</name>
    <dbReference type="NCBI Taxonomy" id="68254"/>
    <lineage>
        <taxon>Bacteria</taxon>
        <taxon>Bacillati</taxon>
        <taxon>Actinomycetota</taxon>
        <taxon>Actinomycetes</taxon>
        <taxon>Kitasatosporales</taxon>
        <taxon>Streptomycetaceae</taxon>
        <taxon>Streptomyces</taxon>
    </lineage>
</organism>
<gene>
    <name evidence="2" type="ORF">GCM10010226_02720</name>
</gene>
<name>A0A918H2X5_9ACTN</name>
<dbReference type="EMBL" id="BMSA01000001">
    <property type="protein sequence ID" value="GGT30290.1"/>
    <property type="molecule type" value="Genomic_DNA"/>
</dbReference>
<comment type="caution">
    <text evidence="2">The sequence shown here is derived from an EMBL/GenBank/DDBJ whole genome shotgun (WGS) entry which is preliminary data.</text>
</comment>
<feature type="region of interest" description="Disordered" evidence="1">
    <location>
        <begin position="1"/>
        <end position="65"/>
    </location>
</feature>
<evidence type="ECO:0000313" key="2">
    <source>
        <dbReference type="EMBL" id="GGT30290.1"/>
    </source>
</evidence>
<reference evidence="2" key="2">
    <citation type="submission" date="2020-09" db="EMBL/GenBank/DDBJ databases">
        <authorList>
            <person name="Sun Q."/>
            <person name="Ohkuma M."/>
        </authorList>
    </citation>
    <scope>NUCLEOTIDE SEQUENCE</scope>
    <source>
        <strain evidence="2">JCM 4125</strain>
    </source>
</reference>
<reference evidence="2" key="1">
    <citation type="journal article" date="2014" name="Int. J. Syst. Evol. Microbiol.">
        <title>Complete genome sequence of Corynebacterium casei LMG S-19264T (=DSM 44701T), isolated from a smear-ripened cheese.</title>
        <authorList>
            <consortium name="US DOE Joint Genome Institute (JGI-PGF)"/>
            <person name="Walter F."/>
            <person name="Albersmeier A."/>
            <person name="Kalinowski J."/>
            <person name="Ruckert C."/>
        </authorList>
    </citation>
    <scope>NUCLEOTIDE SEQUENCE</scope>
    <source>
        <strain evidence="2">JCM 4125</strain>
    </source>
</reference>
<evidence type="ECO:0000256" key="1">
    <source>
        <dbReference type="SAM" id="MobiDB-lite"/>
    </source>
</evidence>
<feature type="compositionally biased region" description="Basic residues" evidence="1">
    <location>
        <begin position="1"/>
        <end position="12"/>
    </location>
</feature>
<dbReference type="Proteomes" id="UP000646776">
    <property type="component" value="Unassembled WGS sequence"/>
</dbReference>
<accession>A0A918H2X5</accession>
<sequence length="65" mass="6874">MKRSHSSKTGRRSGHERTSLSPVTEARYRSAGQWAPGGEPNSVPQGPAPSLSGNGTRSPSIDTVR</sequence>